<dbReference type="EMBL" id="JABFTP020000042">
    <property type="protein sequence ID" value="KAL3271067.1"/>
    <property type="molecule type" value="Genomic_DNA"/>
</dbReference>
<evidence type="ECO:0000256" key="1">
    <source>
        <dbReference type="SAM" id="MobiDB-lite"/>
    </source>
</evidence>
<feature type="compositionally biased region" description="Polar residues" evidence="1">
    <location>
        <begin position="437"/>
        <end position="465"/>
    </location>
</feature>
<evidence type="ECO:0000313" key="4">
    <source>
        <dbReference type="Proteomes" id="UP001516400"/>
    </source>
</evidence>
<protein>
    <recommendedName>
        <fullName evidence="2">F-box domain-containing protein</fullName>
    </recommendedName>
</protein>
<gene>
    <name evidence="3" type="ORF">HHI36_021566</name>
</gene>
<keyword evidence="4" id="KW-1185">Reference proteome</keyword>
<organism evidence="3 4">
    <name type="scientific">Cryptolaemus montrouzieri</name>
    <dbReference type="NCBI Taxonomy" id="559131"/>
    <lineage>
        <taxon>Eukaryota</taxon>
        <taxon>Metazoa</taxon>
        <taxon>Ecdysozoa</taxon>
        <taxon>Arthropoda</taxon>
        <taxon>Hexapoda</taxon>
        <taxon>Insecta</taxon>
        <taxon>Pterygota</taxon>
        <taxon>Neoptera</taxon>
        <taxon>Endopterygota</taxon>
        <taxon>Coleoptera</taxon>
        <taxon>Polyphaga</taxon>
        <taxon>Cucujiformia</taxon>
        <taxon>Coccinelloidea</taxon>
        <taxon>Coccinellidae</taxon>
        <taxon>Scymninae</taxon>
        <taxon>Scymnini</taxon>
        <taxon>Cryptolaemus</taxon>
    </lineage>
</organism>
<dbReference type="SUPFAM" id="SSF52047">
    <property type="entry name" value="RNI-like"/>
    <property type="match status" value="1"/>
</dbReference>
<evidence type="ECO:0000259" key="2">
    <source>
        <dbReference type="PROSITE" id="PS50181"/>
    </source>
</evidence>
<proteinExistence type="predicted"/>
<dbReference type="InterPro" id="IPR001810">
    <property type="entry name" value="F-box_dom"/>
</dbReference>
<dbReference type="Proteomes" id="UP001516400">
    <property type="component" value="Unassembled WGS sequence"/>
</dbReference>
<dbReference type="PROSITE" id="PS50181">
    <property type="entry name" value="FBOX"/>
    <property type="match status" value="1"/>
</dbReference>
<dbReference type="AlphaFoldDB" id="A0ABD2MXL8"/>
<feature type="region of interest" description="Disordered" evidence="1">
    <location>
        <begin position="490"/>
        <end position="593"/>
    </location>
</feature>
<reference evidence="3 4" key="1">
    <citation type="journal article" date="2021" name="BMC Biol.">
        <title>Horizontally acquired antibacterial genes associated with adaptive radiation of ladybird beetles.</title>
        <authorList>
            <person name="Li H.S."/>
            <person name="Tang X.F."/>
            <person name="Huang Y.H."/>
            <person name="Xu Z.Y."/>
            <person name="Chen M.L."/>
            <person name="Du X.Y."/>
            <person name="Qiu B.Y."/>
            <person name="Chen P.T."/>
            <person name="Zhang W."/>
            <person name="Slipinski A."/>
            <person name="Escalona H.E."/>
            <person name="Waterhouse R.M."/>
            <person name="Zwick A."/>
            <person name="Pang H."/>
        </authorList>
    </citation>
    <scope>NUCLEOTIDE SEQUENCE [LARGE SCALE GENOMIC DNA]</scope>
    <source>
        <strain evidence="3">SYSU2018</strain>
    </source>
</reference>
<dbReference type="InterPro" id="IPR036047">
    <property type="entry name" value="F-box-like_dom_sf"/>
</dbReference>
<feature type="region of interest" description="Disordered" evidence="1">
    <location>
        <begin position="409"/>
        <end position="465"/>
    </location>
</feature>
<accession>A0ABD2MXL8</accession>
<evidence type="ECO:0000313" key="3">
    <source>
        <dbReference type="EMBL" id="KAL3271067.1"/>
    </source>
</evidence>
<dbReference type="InterPro" id="IPR032675">
    <property type="entry name" value="LRR_dom_sf"/>
</dbReference>
<comment type="caution">
    <text evidence="3">The sequence shown here is derived from an EMBL/GenBank/DDBJ whole genome shotgun (WGS) entry which is preliminary data.</text>
</comment>
<feature type="region of interest" description="Disordered" evidence="1">
    <location>
        <begin position="323"/>
        <end position="344"/>
    </location>
</feature>
<sequence length="750" mass="84608">MDDGTVSLMDFSDCLLLNLLRYLDSSTLFILTKVNTRLCTLVHDSCLWRKIDARNGTSSIEKIEFCLSKANESTTMLCLKGVYASVPLMVHMKMDKFPNLTILALENQIIDQQLTITLNDFPKSLQELSFKNSCIPKSSHFFKRTSEQMENLKVLLLDGCSQINSSVVMSVSKYPNLEILSFYKCQIENSIPYFSIAAWHGFKTLKILDVRLSGLGNPFLKSMIRCTNIVSFYFQNMDTSYVLDYKNRLYEIETQGMKAPFTDFALINSVGTADNLVTDKGTSELKRMRARTGKTSLPDSFLYVDPYGPCTCGFVDSNKENDLKDSDSEQTKYVSRKPKEKSYDWRTEPLSNHLDRVESATDRFQVKEYPAKMNQDSVVNDSLKRKCSMYQSETLPYKKLKKIIEKKSVSRELPSRCRSPKVSTSSPMDFASGLDEATTTDLSSPRNAPASTSGTSRSELGSETCTVSNTQTVECLHNGEKSERCVPLKKRKRNEVEHEDETGEETSACSSRSDHERSGVSGCSKFVRKGGVENDTEEDDDRFSNDPGPSTSGFSGRKSNDDSTDDVNNEDKPSTSGGGLRRGENTTNETDEAWFERHPEYRLTKGVLDPLHKIETIFRINSNDEVQILYGRVPLNIYKITASQDILNLDLFEGDLAHLACKVVKTQWKQINQSIESLAELEASDISAMRRLSLRGYSRVTDETLTSVAHLNLDLLDLTYTGVTEEGIRSYLITNPQCRVLHRKFCVCRP</sequence>
<name>A0ABD2MXL8_9CUCU</name>
<dbReference type="Gene3D" id="3.80.10.10">
    <property type="entry name" value="Ribonuclease Inhibitor"/>
    <property type="match status" value="1"/>
</dbReference>
<dbReference type="SUPFAM" id="SSF81383">
    <property type="entry name" value="F-box domain"/>
    <property type="match status" value="1"/>
</dbReference>
<feature type="domain" description="F-box" evidence="2">
    <location>
        <begin position="5"/>
        <end position="51"/>
    </location>
</feature>